<keyword evidence="2 4" id="KW-0238">DNA-binding</keyword>
<dbReference type="Gene3D" id="1.10.10.60">
    <property type="entry name" value="Homeodomain-like"/>
    <property type="match status" value="1"/>
</dbReference>
<dbReference type="AlphaFoldDB" id="A0A098QUB6"/>
<dbReference type="STRING" id="1480694.DC28_13760"/>
<dbReference type="InterPro" id="IPR023772">
    <property type="entry name" value="DNA-bd_HTH_TetR-type_CS"/>
</dbReference>
<dbReference type="EMBL" id="JNUP01000071">
    <property type="protein sequence ID" value="KGE70988.1"/>
    <property type="molecule type" value="Genomic_DNA"/>
</dbReference>
<reference evidence="6 7" key="1">
    <citation type="submission" date="2014-05" db="EMBL/GenBank/DDBJ databases">
        <title>De novo Genome Sequence of Spirocheata sp.</title>
        <authorList>
            <person name="Shivani Y."/>
            <person name="Subhash Y."/>
            <person name="Tushar L."/>
            <person name="Sasikala C."/>
            <person name="Ramana C.V."/>
        </authorList>
    </citation>
    <scope>NUCLEOTIDE SEQUENCE [LARGE SCALE GENOMIC DNA]</scope>
    <source>
        <strain evidence="6 7">JC230</strain>
    </source>
</reference>
<evidence type="ECO:0000259" key="5">
    <source>
        <dbReference type="PROSITE" id="PS50977"/>
    </source>
</evidence>
<evidence type="ECO:0000313" key="7">
    <source>
        <dbReference type="Proteomes" id="UP000029692"/>
    </source>
</evidence>
<dbReference type="InterPro" id="IPR009057">
    <property type="entry name" value="Homeodomain-like_sf"/>
</dbReference>
<dbReference type="PANTHER" id="PTHR30055">
    <property type="entry name" value="HTH-TYPE TRANSCRIPTIONAL REGULATOR RUTR"/>
    <property type="match status" value="1"/>
</dbReference>
<gene>
    <name evidence="6" type="ORF">DC28_13760</name>
</gene>
<dbReference type="PROSITE" id="PS50977">
    <property type="entry name" value="HTH_TETR_2"/>
    <property type="match status" value="1"/>
</dbReference>
<dbReference type="PROSITE" id="PS01081">
    <property type="entry name" value="HTH_TETR_1"/>
    <property type="match status" value="1"/>
</dbReference>
<evidence type="ECO:0000256" key="3">
    <source>
        <dbReference type="ARBA" id="ARBA00023163"/>
    </source>
</evidence>
<evidence type="ECO:0000256" key="1">
    <source>
        <dbReference type="ARBA" id="ARBA00023015"/>
    </source>
</evidence>
<dbReference type="PANTHER" id="PTHR30055:SF234">
    <property type="entry name" value="HTH-TYPE TRANSCRIPTIONAL REGULATOR BETI"/>
    <property type="match status" value="1"/>
</dbReference>
<proteinExistence type="predicted"/>
<dbReference type="SUPFAM" id="SSF46689">
    <property type="entry name" value="Homeodomain-like"/>
    <property type="match status" value="1"/>
</dbReference>
<dbReference type="OrthoDB" id="9809994at2"/>
<dbReference type="GO" id="GO:0000976">
    <property type="term" value="F:transcription cis-regulatory region binding"/>
    <property type="evidence" value="ECO:0007669"/>
    <property type="project" value="TreeGrafter"/>
</dbReference>
<dbReference type="SUPFAM" id="SSF48498">
    <property type="entry name" value="Tetracyclin repressor-like, C-terminal domain"/>
    <property type="match status" value="1"/>
</dbReference>
<organism evidence="6 7">
    <name type="scientific">Spirochaeta lutea</name>
    <dbReference type="NCBI Taxonomy" id="1480694"/>
    <lineage>
        <taxon>Bacteria</taxon>
        <taxon>Pseudomonadati</taxon>
        <taxon>Spirochaetota</taxon>
        <taxon>Spirochaetia</taxon>
        <taxon>Spirochaetales</taxon>
        <taxon>Spirochaetaceae</taxon>
        <taxon>Spirochaeta</taxon>
    </lineage>
</organism>
<comment type="caution">
    <text evidence="6">The sequence shown here is derived from an EMBL/GenBank/DDBJ whole genome shotgun (WGS) entry which is preliminary data.</text>
</comment>
<dbReference type="Pfam" id="PF00440">
    <property type="entry name" value="TetR_N"/>
    <property type="match status" value="1"/>
</dbReference>
<dbReference type="InterPro" id="IPR001647">
    <property type="entry name" value="HTH_TetR"/>
</dbReference>
<dbReference type="PRINTS" id="PR00455">
    <property type="entry name" value="HTHTETR"/>
</dbReference>
<dbReference type="eggNOG" id="COG1309">
    <property type="taxonomic scope" value="Bacteria"/>
</dbReference>
<protein>
    <recommendedName>
        <fullName evidence="5">HTH tetR-type domain-containing protein</fullName>
    </recommendedName>
</protein>
<keyword evidence="3" id="KW-0804">Transcription</keyword>
<sequence length="202" mass="22893">MTSEKDIQSTRAQTSPVTQIAAAAEQLFAEQGYRKTTMAAIASRLGIGRTTVYDYFRSKEDILIYLIEQKIPHQPRPQLQGSLEERLQTLAADSLSRLQDNIHLYRVLFTEHPVLGTKPGDHLVHWQQIILSQVRMTIQDAIREHSFTPRCSLDQIVFAYTALVSQKMNGLILSDSSRYSQPIEQEARMIVDLLIRGTGVIV</sequence>
<accession>A0A098QUB6</accession>
<dbReference type="Proteomes" id="UP000029692">
    <property type="component" value="Unassembled WGS sequence"/>
</dbReference>
<keyword evidence="1" id="KW-0805">Transcription regulation</keyword>
<name>A0A098QUB6_9SPIO</name>
<dbReference type="RefSeq" id="WP_052078903.1">
    <property type="nucleotide sequence ID" value="NZ_JNUP01000071.1"/>
</dbReference>
<evidence type="ECO:0000256" key="4">
    <source>
        <dbReference type="PROSITE-ProRule" id="PRU00335"/>
    </source>
</evidence>
<evidence type="ECO:0000256" key="2">
    <source>
        <dbReference type="ARBA" id="ARBA00023125"/>
    </source>
</evidence>
<evidence type="ECO:0000313" key="6">
    <source>
        <dbReference type="EMBL" id="KGE70988.1"/>
    </source>
</evidence>
<feature type="DNA-binding region" description="H-T-H motif" evidence="4">
    <location>
        <begin position="37"/>
        <end position="56"/>
    </location>
</feature>
<keyword evidence="7" id="KW-1185">Reference proteome</keyword>
<feature type="domain" description="HTH tetR-type" evidence="5">
    <location>
        <begin position="14"/>
        <end position="74"/>
    </location>
</feature>
<dbReference type="InterPro" id="IPR036271">
    <property type="entry name" value="Tet_transcr_reg_TetR-rel_C_sf"/>
</dbReference>
<dbReference type="Gene3D" id="1.10.357.10">
    <property type="entry name" value="Tetracycline Repressor, domain 2"/>
    <property type="match status" value="1"/>
</dbReference>
<dbReference type="InterPro" id="IPR050109">
    <property type="entry name" value="HTH-type_TetR-like_transc_reg"/>
</dbReference>
<dbReference type="GO" id="GO:0003700">
    <property type="term" value="F:DNA-binding transcription factor activity"/>
    <property type="evidence" value="ECO:0007669"/>
    <property type="project" value="TreeGrafter"/>
</dbReference>